<dbReference type="VEuPathDB" id="FungiDB:SPSK_10399"/>
<dbReference type="InterPro" id="IPR052432">
    <property type="entry name" value="PITP/CRAL-TRIO"/>
</dbReference>
<feature type="compositionally biased region" description="Basic residues" evidence="1">
    <location>
        <begin position="76"/>
        <end position="89"/>
    </location>
</feature>
<dbReference type="InterPro" id="IPR001251">
    <property type="entry name" value="CRAL-TRIO_dom"/>
</dbReference>
<organism evidence="3 4">
    <name type="scientific">Sporothrix schenckii 1099-18</name>
    <dbReference type="NCBI Taxonomy" id="1397361"/>
    <lineage>
        <taxon>Eukaryota</taxon>
        <taxon>Fungi</taxon>
        <taxon>Dikarya</taxon>
        <taxon>Ascomycota</taxon>
        <taxon>Pezizomycotina</taxon>
        <taxon>Sordariomycetes</taxon>
        <taxon>Sordariomycetidae</taxon>
        <taxon>Ophiostomatales</taxon>
        <taxon>Ophiostomataceae</taxon>
        <taxon>Sporothrix</taxon>
    </lineage>
</organism>
<proteinExistence type="predicted"/>
<name>A0A0F2MCH8_SPOSC</name>
<dbReference type="SMART" id="SM01100">
    <property type="entry name" value="CRAL_TRIO_N"/>
    <property type="match status" value="1"/>
</dbReference>
<feature type="domain" description="CRAL-TRIO" evidence="2">
    <location>
        <begin position="224"/>
        <end position="383"/>
    </location>
</feature>
<dbReference type="AlphaFoldDB" id="A0A0F2MCH8"/>
<reference evidence="3 4" key="2">
    <citation type="journal article" date="2015" name="Eukaryot. Cell">
        <title>Asexual propagation of a virulent clone complex in a human and feline outbreak of sporotrichosis.</title>
        <authorList>
            <person name="Teixeira Mde M."/>
            <person name="Rodrigues A.M."/>
            <person name="Tsui C.K."/>
            <person name="de Almeida L.G."/>
            <person name="Van Diepeningen A.D."/>
            <person name="van den Ende B.G."/>
            <person name="Fernandes G.F."/>
            <person name="Kano R."/>
            <person name="Hamelin R.C."/>
            <person name="Lopes-Bezerra L.M."/>
            <person name="Vasconcelos A.T."/>
            <person name="de Hoog S."/>
            <person name="de Camargo Z.P."/>
            <person name="Felipe M.S."/>
        </authorList>
    </citation>
    <scope>NUCLEOTIDE SEQUENCE [LARGE SCALE GENOMIC DNA]</scope>
    <source>
        <strain evidence="3 4">1099-18</strain>
    </source>
</reference>
<dbReference type="GeneID" id="27672106"/>
<dbReference type="KEGG" id="ssck:SPSK_10399"/>
<dbReference type="PANTHER" id="PTHR46590:SF1">
    <property type="entry name" value="PHOSPHATIDYLINOSITOL TRANSFER PROTEIN CSR1"/>
    <property type="match status" value="1"/>
</dbReference>
<dbReference type="PANTHER" id="PTHR46590">
    <property type="entry name" value="PHOSPHATIDYLINOSITOL TRANSFER PROTEIN CSR1-RELATED"/>
    <property type="match status" value="1"/>
</dbReference>
<dbReference type="Pfam" id="PF00650">
    <property type="entry name" value="CRAL_TRIO"/>
    <property type="match status" value="1"/>
</dbReference>
<protein>
    <submittedName>
        <fullName evidence="3">CRAL/TRIO domain protein</fullName>
    </submittedName>
</protein>
<dbReference type="SMART" id="SM00516">
    <property type="entry name" value="SEC14"/>
    <property type="match status" value="1"/>
</dbReference>
<gene>
    <name evidence="3" type="ORF">SPSK_10399</name>
</gene>
<dbReference type="SUPFAM" id="SSF52087">
    <property type="entry name" value="CRAL/TRIO domain"/>
    <property type="match status" value="1"/>
</dbReference>
<feature type="region of interest" description="Disordered" evidence="1">
    <location>
        <begin position="479"/>
        <end position="500"/>
    </location>
</feature>
<dbReference type="Pfam" id="PF03765">
    <property type="entry name" value="CRAL_TRIO_N"/>
    <property type="match status" value="1"/>
</dbReference>
<dbReference type="Gene3D" id="3.40.525.10">
    <property type="entry name" value="CRAL-TRIO lipid binding domain"/>
    <property type="match status" value="1"/>
</dbReference>
<dbReference type="EMBL" id="AXCR01000005">
    <property type="protein sequence ID" value="KJR87408.1"/>
    <property type="molecule type" value="Genomic_DNA"/>
</dbReference>
<sequence>MSSELPPGRLGNLTPEQEEKLRQFWVAVFKVCQIDLSSFDPGSAAEGADAPDDEDGTGDTVLETISSAAASDSKKKDKKKKRSLFKRSKKDGGTKDGGSKDGNPAGESVATVTKAVSAVDLAAASEDDKYGQSKLFQEALANQTPESIRDTLWAMVKHDHPDALFLRFLRARKWDVDKALVMLVSTMHWRARDMHVDDDIMLKGDGGAAQEVATATDEKAKTISEDFLAQMRMGKSFLHGSDKQGRPICIVRVRLHHQGDQVEQSVERCTVYIIETARLSLRPPVDTATIIFDMTGFSLANMDYSPVKFMIKCFEANYPECLGAVLVHKAPWLFQGIWRIIRGWLDPVVASKVHFTNNVKDMEQFISRDKIIKELDGDEDWEYTYLEPEPGENDKMNDTANRDKLIVERERLSRKFEEATAQWVLSNDGEPAKAARDTREDIAEQLRKHYWKLDPYVRARSLYDRTGILRADGTVDFYPKPNKDETAQTNGNTIAQDDVE</sequence>
<feature type="region of interest" description="Disordered" evidence="1">
    <location>
        <begin position="40"/>
        <end position="108"/>
    </location>
</feature>
<dbReference type="InterPro" id="IPR036273">
    <property type="entry name" value="CRAL/TRIO_N_dom_sf"/>
</dbReference>
<comment type="caution">
    <text evidence="3">The sequence shown here is derived from an EMBL/GenBank/DDBJ whole genome shotgun (WGS) entry which is preliminary data.</text>
</comment>
<dbReference type="CDD" id="cd00170">
    <property type="entry name" value="SEC14"/>
    <property type="match status" value="1"/>
</dbReference>
<dbReference type="RefSeq" id="XP_016590084.1">
    <property type="nucleotide sequence ID" value="XM_016736829.1"/>
</dbReference>
<evidence type="ECO:0000256" key="1">
    <source>
        <dbReference type="SAM" id="MobiDB-lite"/>
    </source>
</evidence>
<dbReference type="SUPFAM" id="SSF46938">
    <property type="entry name" value="CRAL/TRIO N-terminal domain"/>
    <property type="match status" value="1"/>
</dbReference>
<reference evidence="3 4" key="1">
    <citation type="journal article" date="2014" name="BMC Genomics">
        <title>Comparative genomics of the major fungal agents of human and animal Sporotrichosis: Sporothrix schenckii and Sporothrix brasiliensis.</title>
        <authorList>
            <person name="Teixeira M.M."/>
            <person name="de Almeida L.G."/>
            <person name="Kubitschek-Barreira P."/>
            <person name="Alves F.L."/>
            <person name="Kioshima E.S."/>
            <person name="Abadio A.K."/>
            <person name="Fernandes L."/>
            <person name="Derengowski L.S."/>
            <person name="Ferreira K.S."/>
            <person name="Souza R.C."/>
            <person name="Ruiz J.C."/>
            <person name="de Andrade N.C."/>
            <person name="Paes H.C."/>
            <person name="Nicola A.M."/>
            <person name="Albuquerque P."/>
            <person name="Gerber A.L."/>
            <person name="Martins V.P."/>
            <person name="Peconick L.D."/>
            <person name="Neto A.V."/>
            <person name="Chaucanez C.B."/>
            <person name="Silva P.A."/>
            <person name="Cunha O.L."/>
            <person name="de Oliveira F.F."/>
            <person name="dos Santos T.C."/>
            <person name="Barros A.L."/>
            <person name="Soares M.A."/>
            <person name="de Oliveira L.M."/>
            <person name="Marini M.M."/>
            <person name="Villalobos-Duno H."/>
            <person name="Cunha M.M."/>
            <person name="de Hoog S."/>
            <person name="da Silveira J.F."/>
            <person name="Henrissat B."/>
            <person name="Nino-Vega G.A."/>
            <person name="Cisalpino P.S."/>
            <person name="Mora-Montes H.M."/>
            <person name="Almeida S.R."/>
            <person name="Stajich J.E."/>
            <person name="Lopes-Bezerra L.M."/>
            <person name="Vasconcelos A.T."/>
            <person name="Felipe M.S."/>
        </authorList>
    </citation>
    <scope>NUCLEOTIDE SEQUENCE [LARGE SCALE GENOMIC DNA]</scope>
    <source>
        <strain evidence="3 4">1099-18</strain>
    </source>
</reference>
<dbReference type="Proteomes" id="UP000033710">
    <property type="component" value="Unassembled WGS sequence"/>
</dbReference>
<evidence type="ECO:0000313" key="3">
    <source>
        <dbReference type="EMBL" id="KJR87408.1"/>
    </source>
</evidence>
<evidence type="ECO:0000313" key="4">
    <source>
        <dbReference type="Proteomes" id="UP000033710"/>
    </source>
</evidence>
<feature type="compositionally biased region" description="Basic and acidic residues" evidence="1">
    <location>
        <begin position="90"/>
        <end position="99"/>
    </location>
</feature>
<feature type="compositionally biased region" description="Polar residues" evidence="1">
    <location>
        <begin position="487"/>
        <end position="500"/>
    </location>
</feature>
<accession>A0A0F2MCH8</accession>
<dbReference type="OrthoDB" id="43460at2759"/>
<dbReference type="InterPro" id="IPR036865">
    <property type="entry name" value="CRAL-TRIO_dom_sf"/>
</dbReference>
<dbReference type="PROSITE" id="PS50191">
    <property type="entry name" value="CRAL_TRIO"/>
    <property type="match status" value="1"/>
</dbReference>
<evidence type="ECO:0000259" key="2">
    <source>
        <dbReference type="PROSITE" id="PS50191"/>
    </source>
</evidence>
<dbReference type="InterPro" id="IPR011074">
    <property type="entry name" value="CRAL/TRIO_N_dom"/>
</dbReference>